<organism evidence="1 2">
    <name type="scientific">Coemansia aciculifera</name>
    <dbReference type="NCBI Taxonomy" id="417176"/>
    <lineage>
        <taxon>Eukaryota</taxon>
        <taxon>Fungi</taxon>
        <taxon>Fungi incertae sedis</taxon>
        <taxon>Zoopagomycota</taxon>
        <taxon>Kickxellomycotina</taxon>
        <taxon>Kickxellomycetes</taxon>
        <taxon>Kickxellales</taxon>
        <taxon>Kickxellaceae</taxon>
        <taxon>Coemansia</taxon>
    </lineage>
</organism>
<gene>
    <name evidence="1" type="ORF">IWW38_004955</name>
</gene>
<reference evidence="1" key="1">
    <citation type="submission" date="2022-07" db="EMBL/GenBank/DDBJ databases">
        <title>Phylogenomic reconstructions and comparative analyses of Kickxellomycotina fungi.</title>
        <authorList>
            <person name="Reynolds N.K."/>
            <person name="Stajich J.E."/>
            <person name="Barry K."/>
            <person name="Grigoriev I.V."/>
            <person name="Crous P."/>
            <person name="Smith M.E."/>
        </authorList>
    </citation>
    <scope>NUCLEOTIDE SEQUENCE</scope>
    <source>
        <strain evidence="1">CBS 190363</strain>
    </source>
</reference>
<comment type="caution">
    <text evidence="1">The sequence shown here is derived from an EMBL/GenBank/DDBJ whole genome shotgun (WGS) entry which is preliminary data.</text>
</comment>
<dbReference type="EMBL" id="JANBVB010002048">
    <property type="protein sequence ID" value="KAJ2888365.1"/>
    <property type="molecule type" value="Genomic_DNA"/>
</dbReference>
<proteinExistence type="predicted"/>
<dbReference type="Proteomes" id="UP001139981">
    <property type="component" value="Unassembled WGS sequence"/>
</dbReference>
<accession>A0ACC1LX46</accession>
<protein>
    <submittedName>
        <fullName evidence="1">Uncharacterized protein</fullName>
    </submittedName>
</protein>
<evidence type="ECO:0000313" key="2">
    <source>
        <dbReference type="Proteomes" id="UP001139981"/>
    </source>
</evidence>
<evidence type="ECO:0000313" key="1">
    <source>
        <dbReference type="EMBL" id="KAJ2888365.1"/>
    </source>
</evidence>
<sequence length="511" mass="55386">MAAGRKSIGNRSNAALSIHQGTAAAHQWPSALHELNSQSTLIEVPNSPVVSVYALVLQQISMRRYYLELPATETSGLSTTLSSSSQLATSTYGYNSNGGGLRDLVEPPKSQTLIDRLTTQLSYLVSMTGSLIGTATNSESAMPPSSPPKRQSRINDIAAADSLIQPAYMQPLSMAPTISRKRHRTHAKSPRDSIGASAVLNSGDELRIRCIGALEEIHDRITLPSELSGLPAEDVLGLVSSLLKMHEITYTFVETQRMPMQKALDTSVFPLKTIAAMVSSAYQPPPPPPPVSQTTDNGHHPHAGNIRSLFQGLFSKPAPPQPTSSSHRGGSSRRRLTQLRARASSKNLHQHQQQKQSTLTIVHPHLSAAATTIDQQQQQTLSPPASVPSSTLPGGGDMPEITTTVPVKYATSVLLAQYSPSLNRWRETEVVEYYSCSVRIELVRIGGGSSNLRHHGQQSRRYALLVDQMTGHKGKFSLFKMFLLRIVAALPAMVPEKFDPRPAADPLITVC</sequence>
<name>A0ACC1LX46_9FUNG</name>
<keyword evidence="2" id="KW-1185">Reference proteome</keyword>